<dbReference type="InParanoid" id="A0A0C3C3J2"/>
<reference evidence="2 3" key="1">
    <citation type="submission" date="2014-04" db="EMBL/GenBank/DDBJ databases">
        <authorList>
            <consortium name="DOE Joint Genome Institute"/>
            <person name="Kuo A."/>
            <person name="Martino E."/>
            <person name="Perotto S."/>
            <person name="Kohler A."/>
            <person name="Nagy L.G."/>
            <person name="Floudas D."/>
            <person name="Copeland A."/>
            <person name="Barry K.W."/>
            <person name="Cichocki N."/>
            <person name="Veneault-Fourrey C."/>
            <person name="LaButti K."/>
            <person name="Lindquist E.A."/>
            <person name="Lipzen A."/>
            <person name="Lundell T."/>
            <person name="Morin E."/>
            <person name="Murat C."/>
            <person name="Sun H."/>
            <person name="Tunlid A."/>
            <person name="Henrissat B."/>
            <person name="Grigoriev I.V."/>
            <person name="Hibbett D.S."/>
            <person name="Martin F."/>
            <person name="Nordberg H.P."/>
            <person name="Cantor M.N."/>
            <person name="Hua S.X."/>
        </authorList>
    </citation>
    <scope>NUCLEOTIDE SEQUENCE [LARGE SCALE GENOMIC DNA]</scope>
    <source>
        <strain evidence="2 3">Zn</strain>
    </source>
</reference>
<evidence type="ECO:0000256" key="1">
    <source>
        <dbReference type="SAM" id="SignalP"/>
    </source>
</evidence>
<dbReference type="HOGENOM" id="CLU_1778019_0_0_1"/>
<proteinExistence type="predicted"/>
<dbReference type="OrthoDB" id="10550859at2759"/>
<organism evidence="2 3">
    <name type="scientific">Oidiodendron maius (strain Zn)</name>
    <dbReference type="NCBI Taxonomy" id="913774"/>
    <lineage>
        <taxon>Eukaryota</taxon>
        <taxon>Fungi</taxon>
        <taxon>Dikarya</taxon>
        <taxon>Ascomycota</taxon>
        <taxon>Pezizomycotina</taxon>
        <taxon>Leotiomycetes</taxon>
        <taxon>Leotiomycetes incertae sedis</taxon>
        <taxon>Myxotrichaceae</taxon>
        <taxon>Oidiodendron</taxon>
    </lineage>
</organism>
<keyword evidence="3" id="KW-1185">Reference proteome</keyword>
<gene>
    <name evidence="2" type="ORF">OIDMADRAFT_35779</name>
</gene>
<keyword evidence="1" id="KW-0732">Signal</keyword>
<feature type="signal peptide" evidence="1">
    <location>
        <begin position="1"/>
        <end position="21"/>
    </location>
</feature>
<feature type="chain" id="PRO_5002162245" description="Hydrophobin" evidence="1">
    <location>
        <begin position="22"/>
        <end position="146"/>
    </location>
</feature>
<evidence type="ECO:0000313" key="3">
    <source>
        <dbReference type="Proteomes" id="UP000054321"/>
    </source>
</evidence>
<evidence type="ECO:0008006" key="4">
    <source>
        <dbReference type="Google" id="ProtNLM"/>
    </source>
</evidence>
<accession>A0A0C3C3J2</accession>
<dbReference type="AlphaFoldDB" id="A0A0C3C3J2"/>
<evidence type="ECO:0000313" key="2">
    <source>
        <dbReference type="EMBL" id="KIM93468.1"/>
    </source>
</evidence>
<protein>
    <recommendedName>
        <fullName evidence="4">Hydrophobin</fullName>
    </recommendedName>
</protein>
<dbReference type="EMBL" id="KN832895">
    <property type="protein sequence ID" value="KIM93468.1"/>
    <property type="molecule type" value="Genomic_DNA"/>
</dbReference>
<dbReference type="Proteomes" id="UP000054321">
    <property type="component" value="Unassembled WGS sequence"/>
</dbReference>
<sequence>MHFSTLAIALLLQSSLRSVLAVNVYCSGVEYLDVCCQGSVIGTPSDINNLAGLTCCEGDKLGGDFSGDQTTCTSGSPVPMTQLFTASVTITQAAASVTIAPSSASSSASASTSVLRTSTQPGAAVITLAPWNSVLVLVGGLAVAMV</sequence>
<reference evidence="3" key="2">
    <citation type="submission" date="2015-01" db="EMBL/GenBank/DDBJ databases">
        <title>Evolutionary Origins and Diversification of the Mycorrhizal Mutualists.</title>
        <authorList>
            <consortium name="DOE Joint Genome Institute"/>
            <consortium name="Mycorrhizal Genomics Consortium"/>
            <person name="Kohler A."/>
            <person name="Kuo A."/>
            <person name="Nagy L.G."/>
            <person name="Floudas D."/>
            <person name="Copeland A."/>
            <person name="Barry K.W."/>
            <person name="Cichocki N."/>
            <person name="Veneault-Fourrey C."/>
            <person name="LaButti K."/>
            <person name="Lindquist E.A."/>
            <person name="Lipzen A."/>
            <person name="Lundell T."/>
            <person name="Morin E."/>
            <person name="Murat C."/>
            <person name="Riley R."/>
            <person name="Ohm R."/>
            <person name="Sun H."/>
            <person name="Tunlid A."/>
            <person name="Henrissat B."/>
            <person name="Grigoriev I.V."/>
            <person name="Hibbett D.S."/>
            <person name="Martin F."/>
        </authorList>
    </citation>
    <scope>NUCLEOTIDE SEQUENCE [LARGE SCALE GENOMIC DNA]</scope>
    <source>
        <strain evidence="3">Zn</strain>
    </source>
</reference>
<name>A0A0C3C3J2_OIDMZ</name>